<keyword evidence="2" id="KW-1185">Reference proteome</keyword>
<evidence type="ECO:0000313" key="1">
    <source>
        <dbReference type="EMBL" id="KAK0135695.1"/>
    </source>
</evidence>
<accession>A0AA47NSE9</accession>
<name>A0AA47NSE9_MERPO</name>
<gene>
    <name evidence="1" type="ORF">N1851_028417</name>
</gene>
<evidence type="ECO:0000313" key="2">
    <source>
        <dbReference type="Proteomes" id="UP001174136"/>
    </source>
</evidence>
<protein>
    <submittedName>
        <fullName evidence="1">Uncharacterized protein</fullName>
    </submittedName>
</protein>
<dbReference type="AlphaFoldDB" id="A0AA47NSE9"/>
<proteinExistence type="predicted"/>
<dbReference type="EMBL" id="JAOPHQ010005410">
    <property type="protein sequence ID" value="KAK0135695.1"/>
    <property type="molecule type" value="Genomic_DNA"/>
</dbReference>
<reference evidence="1" key="1">
    <citation type="journal article" date="2023" name="Front. Mar. Sci.">
        <title>A new Merluccius polli reference genome to investigate the effects of global change in West African waters.</title>
        <authorList>
            <person name="Mateo J.L."/>
            <person name="Blanco-Fernandez C."/>
            <person name="Garcia-Vazquez E."/>
            <person name="Machado-Schiaffino G."/>
        </authorList>
    </citation>
    <scope>NUCLEOTIDE SEQUENCE</scope>
    <source>
        <strain evidence="1">C29</strain>
        <tissue evidence="1">Fin</tissue>
    </source>
</reference>
<organism evidence="1 2">
    <name type="scientific">Merluccius polli</name>
    <name type="common">Benguela hake</name>
    <name type="synonym">Merluccius cadenati</name>
    <dbReference type="NCBI Taxonomy" id="89951"/>
    <lineage>
        <taxon>Eukaryota</taxon>
        <taxon>Metazoa</taxon>
        <taxon>Chordata</taxon>
        <taxon>Craniata</taxon>
        <taxon>Vertebrata</taxon>
        <taxon>Euteleostomi</taxon>
        <taxon>Actinopterygii</taxon>
        <taxon>Neopterygii</taxon>
        <taxon>Teleostei</taxon>
        <taxon>Neoteleostei</taxon>
        <taxon>Acanthomorphata</taxon>
        <taxon>Zeiogadaria</taxon>
        <taxon>Gadariae</taxon>
        <taxon>Gadiformes</taxon>
        <taxon>Gadoidei</taxon>
        <taxon>Merlucciidae</taxon>
        <taxon>Merluccius</taxon>
    </lineage>
</organism>
<sequence>MFVVFPNFLPTQTVKLQVINLQKICQANHIVRGGVGSRATMTTELRRLGFLLAASSLPGEKWLASETGRDAQASSSEGYGSLELNFTPLRTKLRAQE</sequence>
<dbReference type="Proteomes" id="UP001174136">
    <property type="component" value="Unassembled WGS sequence"/>
</dbReference>
<comment type="caution">
    <text evidence="1">The sequence shown here is derived from an EMBL/GenBank/DDBJ whole genome shotgun (WGS) entry which is preliminary data.</text>
</comment>